<comment type="caution">
    <text evidence="8">The sequence shown here is derived from an EMBL/GenBank/DDBJ whole genome shotgun (WGS) entry which is preliminary data.</text>
</comment>
<gene>
    <name evidence="8" type="ORF">AABB24_036649</name>
</gene>
<accession>A0ABD2R137</accession>
<evidence type="ECO:0000256" key="6">
    <source>
        <dbReference type="ARBA" id="ARBA00023136"/>
    </source>
</evidence>
<keyword evidence="4" id="KW-0809">Transit peptide</keyword>
<proteinExistence type="inferred from homology"/>
<evidence type="ECO:0000313" key="8">
    <source>
        <dbReference type="EMBL" id="KAL3325525.1"/>
    </source>
</evidence>
<dbReference type="Proteomes" id="UP001627284">
    <property type="component" value="Unassembled WGS sequence"/>
</dbReference>
<keyword evidence="6" id="KW-0472">Membrane</keyword>
<comment type="similarity">
    <text evidence="7">Belongs to the PsbQ family.</text>
</comment>
<evidence type="ECO:0000256" key="1">
    <source>
        <dbReference type="ARBA" id="ARBA00004334"/>
    </source>
</evidence>
<dbReference type="InterPro" id="IPR008797">
    <property type="entry name" value="PSII_PsbQ"/>
</dbReference>
<evidence type="ECO:0000256" key="5">
    <source>
        <dbReference type="ARBA" id="ARBA00023078"/>
    </source>
</evidence>
<dbReference type="InterPro" id="IPR023222">
    <property type="entry name" value="PsbQ-like_dom_sf"/>
</dbReference>
<dbReference type="GO" id="GO:0009535">
    <property type="term" value="C:chloroplast thylakoid membrane"/>
    <property type="evidence" value="ECO:0007669"/>
    <property type="project" value="UniProtKB-SubCell"/>
</dbReference>
<evidence type="ECO:0000256" key="2">
    <source>
        <dbReference type="ARBA" id="ARBA00022528"/>
    </source>
</evidence>
<evidence type="ECO:0000313" key="9">
    <source>
        <dbReference type="Proteomes" id="UP001627284"/>
    </source>
</evidence>
<name>A0ABD2R137_9SOLN</name>
<dbReference type="Gene3D" id="1.20.120.290">
    <property type="entry name" value="Oxygen-evolving enhancer protein 3 (PsbQ), four-helix up-down bundle"/>
    <property type="match status" value="1"/>
</dbReference>
<dbReference type="PANTHER" id="PTHR33399:SF2">
    <property type="entry name" value="PHOTOSYNTHETIC NDH SUBUNIT OF LUMENAL LOCATION 3, CHLOROPLASTIC"/>
    <property type="match status" value="1"/>
</dbReference>
<reference evidence="8 9" key="1">
    <citation type="submission" date="2024-05" db="EMBL/GenBank/DDBJ databases">
        <title>De novo assembly of an allotetraploid wild potato.</title>
        <authorList>
            <person name="Hosaka A.J."/>
        </authorList>
    </citation>
    <scope>NUCLEOTIDE SEQUENCE [LARGE SCALE GENOMIC DNA]</scope>
    <source>
        <tissue evidence="8">Young leaves</tissue>
    </source>
</reference>
<dbReference type="PANTHER" id="PTHR33399">
    <property type="entry name" value="OXYGEN-EVOLVING ENHANCER PROTEIN 3-1, CHLOROPLASTIC"/>
    <property type="match status" value="1"/>
</dbReference>
<dbReference type="AlphaFoldDB" id="A0ABD2R137"/>
<dbReference type="SUPFAM" id="SSF101112">
    <property type="entry name" value="Oxygen-evolving enhancer protein 3"/>
    <property type="match status" value="1"/>
</dbReference>
<evidence type="ECO:0000256" key="4">
    <source>
        <dbReference type="ARBA" id="ARBA00022946"/>
    </source>
</evidence>
<protein>
    <submittedName>
        <fullName evidence="8">Uncharacterized protein</fullName>
    </submittedName>
</protein>
<keyword evidence="2" id="KW-0150">Chloroplast</keyword>
<keyword evidence="9" id="KW-1185">Reference proteome</keyword>
<keyword evidence="5" id="KW-0793">Thylakoid</keyword>
<dbReference type="InterPro" id="IPR054099">
    <property type="entry name" value="PSII_PsbQ_pln"/>
</dbReference>
<sequence length="246" mass="28251">MANTTNLNIIIEALSLIPKIHNIEKIQKKAKTISQKKKEIQEKSPPKTTRRLALSIGSIALFANSRIGNSLAEDNNGFFITGPLQDPSVSTNIINKETGTRSFLKKGMYIANIGTKGRIHRLKRYAFDLLALGDLIGTDAWNYVRKYLRIKSTFMYYDFDEVITAAEMNDKQPLTDLANRLFDNVEKGHLIRAFDFVCLMLYVARILQKYCPTRVVSLKKYRSEESEQYMLDFRLVRPCKILSRQC</sequence>
<dbReference type="Pfam" id="PF05757">
    <property type="entry name" value="PsbQ"/>
    <property type="match status" value="1"/>
</dbReference>
<dbReference type="EMBL" id="JBJKTR010000022">
    <property type="protein sequence ID" value="KAL3325525.1"/>
    <property type="molecule type" value="Genomic_DNA"/>
</dbReference>
<comment type="subcellular location">
    <subcellularLocation>
        <location evidence="1">Plastid</location>
        <location evidence="1">Chloroplast thylakoid membrane</location>
    </subcellularLocation>
</comment>
<evidence type="ECO:0000256" key="7">
    <source>
        <dbReference type="ARBA" id="ARBA00035649"/>
    </source>
</evidence>
<organism evidence="8 9">
    <name type="scientific">Solanum stoloniferum</name>
    <dbReference type="NCBI Taxonomy" id="62892"/>
    <lineage>
        <taxon>Eukaryota</taxon>
        <taxon>Viridiplantae</taxon>
        <taxon>Streptophyta</taxon>
        <taxon>Embryophyta</taxon>
        <taxon>Tracheophyta</taxon>
        <taxon>Spermatophyta</taxon>
        <taxon>Magnoliopsida</taxon>
        <taxon>eudicotyledons</taxon>
        <taxon>Gunneridae</taxon>
        <taxon>Pentapetalae</taxon>
        <taxon>asterids</taxon>
        <taxon>lamiids</taxon>
        <taxon>Solanales</taxon>
        <taxon>Solanaceae</taxon>
        <taxon>Solanoideae</taxon>
        <taxon>Solaneae</taxon>
        <taxon>Solanum</taxon>
    </lineage>
</organism>
<keyword evidence="3" id="KW-0934">Plastid</keyword>
<evidence type="ECO:0000256" key="3">
    <source>
        <dbReference type="ARBA" id="ARBA00022640"/>
    </source>
</evidence>